<dbReference type="Proteomes" id="UP000094828">
    <property type="component" value="Unassembled WGS sequence"/>
</dbReference>
<dbReference type="InterPro" id="IPR050738">
    <property type="entry name" value="Sulfatase"/>
</dbReference>
<sequence>MQRLWPVWAICLAIFPSMNLILASEKPVATSPALTASPTHPHIIVIVVDDMGLGDLGCYGGKIQPTPALDQLASEGKRWTQFYSASCICSPSRAALVTGRYPGRHKITSYLQTRAGNKACGQADFLSPTAPSMARIFKSIGYRTCHLGKWHLGGGRDVTNAPKFAAYGYDHAQGTWESPEPATPLGKQYPPWSEQLEPGQVHRSRRTHWLVDQTMEFLQKDPQQPALITLWLDDVHVPFRPSQEQLSALQPDLAPPAKDVTERDRYRAVMANLDTQMGRLIEAIRQKSMAEKTVVVFMGDNGPLPTFDQERTRGLRGSKLSLYEGGIRVPLIVWQPGRIPAGAVDDRTVLTSLDLLPTLLAYAGGSTGEQLLATNSWKLDGHNCSGCFTQATITPVIEEQQPRADFWEYGRKSEAFAFPKDAANRSPFLAMREGPWKLLVDHEGQHAELYQLELDPQETTNRSSAEQARVAAMTRRLLTWYKDVYQVPTP</sequence>
<evidence type="ECO:0000259" key="2">
    <source>
        <dbReference type="Pfam" id="PF00884"/>
    </source>
</evidence>
<accession>A0A1C3E433</accession>
<evidence type="ECO:0000313" key="4">
    <source>
        <dbReference type="Proteomes" id="UP000094828"/>
    </source>
</evidence>
<comment type="similarity">
    <text evidence="1">Belongs to the sulfatase family.</text>
</comment>
<gene>
    <name evidence="3" type="ORF">A6X21_13620</name>
</gene>
<dbReference type="Pfam" id="PF00884">
    <property type="entry name" value="Sulfatase"/>
    <property type="match status" value="1"/>
</dbReference>
<dbReference type="Gene3D" id="3.40.720.10">
    <property type="entry name" value="Alkaline Phosphatase, subunit A"/>
    <property type="match status" value="1"/>
</dbReference>
<dbReference type="EMBL" id="LYDR01000158">
    <property type="protein sequence ID" value="ODA27919.1"/>
    <property type="molecule type" value="Genomic_DNA"/>
</dbReference>
<dbReference type="Gene3D" id="3.30.1120.10">
    <property type="match status" value="1"/>
</dbReference>
<proteinExistence type="inferred from homology"/>
<dbReference type="InterPro" id="IPR000917">
    <property type="entry name" value="Sulfatase_N"/>
</dbReference>
<feature type="domain" description="Sulfatase N-terminal" evidence="2">
    <location>
        <begin position="41"/>
        <end position="364"/>
    </location>
</feature>
<evidence type="ECO:0000256" key="1">
    <source>
        <dbReference type="ARBA" id="ARBA00008779"/>
    </source>
</evidence>
<name>A0A1C3E433_9PLAN</name>
<dbReference type="PANTHER" id="PTHR42693:SF33">
    <property type="entry name" value="ARYLSULFATASE"/>
    <property type="match status" value="1"/>
</dbReference>
<dbReference type="AlphaFoldDB" id="A0A1C3E433"/>
<dbReference type="GO" id="GO:0004065">
    <property type="term" value="F:arylsulfatase activity"/>
    <property type="evidence" value="ECO:0007669"/>
    <property type="project" value="TreeGrafter"/>
</dbReference>
<dbReference type="InterPro" id="IPR017850">
    <property type="entry name" value="Alkaline_phosphatase_core_sf"/>
</dbReference>
<reference evidence="3 4" key="1">
    <citation type="submission" date="2016-05" db="EMBL/GenBank/DDBJ databases">
        <title>Genomic and physiological characterization of Planctopirus sp. isolated from fresh water lake.</title>
        <authorList>
            <person name="Subhash Y."/>
            <person name="Ramana C."/>
        </authorList>
    </citation>
    <scope>NUCLEOTIDE SEQUENCE [LARGE SCALE GENOMIC DNA]</scope>
    <source>
        <strain evidence="3 4">JC280</strain>
    </source>
</reference>
<protein>
    <recommendedName>
        <fullName evidence="2">Sulfatase N-terminal domain-containing protein</fullName>
    </recommendedName>
</protein>
<comment type="caution">
    <text evidence="3">The sequence shown here is derived from an EMBL/GenBank/DDBJ whole genome shotgun (WGS) entry which is preliminary data.</text>
</comment>
<evidence type="ECO:0000313" key="3">
    <source>
        <dbReference type="EMBL" id="ODA27919.1"/>
    </source>
</evidence>
<dbReference type="PANTHER" id="PTHR42693">
    <property type="entry name" value="ARYLSULFATASE FAMILY MEMBER"/>
    <property type="match status" value="1"/>
</dbReference>
<organism evidence="3 4">
    <name type="scientific">Planctopirus hydrillae</name>
    <dbReference type="NCBI Taxonomy" id="1841610"/>
    <lineage>
        <taxon>Bacteria</taxon>
        <taxon>Pseudomonadati</taxon>
        <taxon>Planctomycetota</taxon>
        <taxon>Planctomycetia</taxon>
        <taxon>Planctomycetales</taxon>
        <taxon>Planctomycetaceae</taxon>
        <taxon>Planctopirus</taxon>
    </lineage>
</organism>
<dbReference type="STRING" id="1841610.A6X21_13620"/>
<dbReference type="OrthoDB" id="9783154at2"/>
<dbReference type="RefSeq" id="WP_068852837.1">
    <property type="nucleotide sequence ID" value="NZ_LYDR01000158.1"/>
</dbReference>
<dbReference type="SUPFAM" id="SSF53649">
    <property type="entry name" value="Alkaline phosphatase-like"/>
    <property type="match status" value="1"/>
</dbReference>
<keyword evidence="4" id="KW-1185">Reference proteome</keyword>